<evidence type="ECO:0000256" key="1">
    <source>
        <dbReference type="ARBA" id="ARBA00010282"/>
    </source>
</evidence>
<dbReference type="EMBL" id="NBSK02000003">
    <property type="protein sequence ID" value="KAJ0218209.1"/>
    <property type="molecule type" value="Genomic_DNA"/>
</dbReference>
<dbReference type="GO" id="GO:0008047">
    <property type="term" value="F:enzyme activator activity"/>
    <property type="evidence" value="ECO:0000318"/>
    <property type="project" value="GO_Central"/>
</dbReference>
<gene>
    <name evidence="4" type="ORF">LSAT_V11C300112780</name>
</gene>
<name>A0A9R1XQK7_LACSA</name>
<dbReference type="PANTHER" id="PTHR43597">
    <property type="entry name" value="SULFUR ACCEPTOR PROTEIN CSDE"/>
    <property type="match status" value="1"/>
</dbReference>
<keyword evidence="5" id="KW-1185">Reference proteome</keyword>
<sequence length="222" mass="24887">MNSASTSAAVFRSPTRFILPPPPSNSSNPNLSRIQYKRNKSNRRSNSTRSLQISHPKHVTPPDPPNFSNSLTVGEKLEILVSEFKSLTEPIDRVKRLIHYASLLPEFEESGRVESNRVTGCTAQVWLEVMMDVDGTMRFRVDSDSEITKGFCYCLIWLLDGATAGEVIGIRLDDLGEMNVGILPIRASSRVNTWHNVLLSMQRRTKALIMETYGDPSLPLLQ</sequence>
<dbReference type="AlphaFoldDB" id="A0A9R1XQK7"/>
<reference evidence="4 5" key="1">
    <citation type="journal article" date="2017" name="Nat. Commun.">
        <title>Genome assembly with in vitro proximity ligation data and whole-genome triplication in lettuce.</title>
        <authorList>
            <person name="Reyes-Chin-Wo S."/>
            <person name="Wang Z."/>
            <person name="Yang X."/>
            <person name="Kozik A."/>
            <person name="Arikit S."/>
            <person name="Song C."/>
            <person name="Xia L."/>
            <person name="Froenicke L."/>
            <person name="Lavelle D.O."/>
            <person name="Truco M.J."/>
            <person name="Xia R."/>
            <person name="Zhu S."/>
            <person name="Xu C."/>
            <person name="Xu H."/>
            <person name="Xu X."/>
            <person name="Cox K."/>
            <person name="Korf I."/>
            <person name="Meyers B.C."/>
            <person name="Michelmore R.W."/>
        </authorList>
    </citation>
    <scope>NUCLEOTIDE SEQUENCE [LARGE SCALE GENOMIC DNA]</scope>
    <source>
        <strain evidence="5">cv. Salinas</strain>
        <tissue evidence="4">Seedlings</tissue>
    </source>
</reference>
<evidence type="ECO:0000259" key="3">
    <source>
        <dbReference type="Pfam" id="PF02657"/>
    </source>
</evidence>
<evidence type="ECO:0000256" key="2">
    <source>
        <dbReference type="SAM" id="MobiDB-lite"/>
    </source>
</evidence>
<dbReference type="GO" id="GO:0051176">
    <property type="term" value="P:positive regulation of sulfur metabolic process"/>
    <property type="evidence" value="ECO:0007669"/>
    <property type="project" value="EnsemblPlants"/>
</dbReference>
<feature type="region of interest" description="Disordered" evidence="2">
    <location>
        <begin position="1"/>
        <end position="69"/>
    </location>
</feature>
<dbReference type="Proteomes" id="UP000235145">
    <property type="component" value="Unassembled WGS sequence"/>
</dbReference>
<dbReference type="GO" id="GO:1990228">
    <property type="term" value="C:sulfurtransferase complex"/>
    <property type="evidence" value="ECO:0000318"/>
    <property type="project" value="GO_Central"/>
</dbReference>
<comment type="similarity">
    <text evidence="1">Belongs to the SufE family.</text>
</comment>
<evidence type="ECO:0000313" key="5">
    <source>
        <dbReference type="Proteomes" id="UP000235145"/>
    </source>
</evidence>
<organism evidence="4 5">
    <name type="scientific">Lactuca sativa</name>
    <name type="common">Garden lettuce</name>
    <dbReference type="NCBI Taxonomy" id="4236"/>
    <lineage>
        <taxon>Eukaryota</taxon>
        <taxon>Viridiplantae</taxon>
        <taxon>Streptophyta</taxon>
        <taxon>Embryophyta</taxon>
        <taxon>Tracheophyta</taxon>
        <taxon>Spermatophyta</taxon>
        <taxon>Magnoliopsida</taxon>
        <taxon>eudicotyledons</taxon>
        <taxon>Gunneridae</taxon>
        <taxon>Pentapetalae</taxon>
        <taxon>asterids</taxon>
        <taxon>campanulids</taxon>
        <taxon>Asterales</taxon>
        <taxon>Asteraceae</taxon>
        <taxon>Cichorioideae</taxon>
        <taxon>Cichorieae</taxon>
        <taxon>Lactucinae</taxon>
        <taxon>Lactuca</taxon>
    </lineage>
</organism>
<dbReference type="Pfam" id="PF02657">
    <property type="entry name" value="SufE"/>
    <property type="match status" value="1"/>
</dbReference>
<dbReference type="Gene3D" id="3.90.1010.10">
    <property type="match status" value="1"/>
</dbReference>
<evidence type="ECO:0000313" key="4">
    <source>
        <dbReference type="EMBL" id="KAJ0218209.1"/>
    </source>
</evidence>
<feature type="domain" description="Fe-S metabolism associated" evidence="3">
    <location>
        <begin position="82"/>
        <end position="203"/>
    </location>
</feature>
<dbReference type="Gramene" id="rna-gnl|WGS:NBSK|LSAT_3X30360_mrna">
    <property type="protein sequence ID" value="cds-PLY73878.1"/>
    <property type="gene ID" value="gene-LSAT_3X30360"/>
</dbReference>
<dbReference type="InterPro" id="IPR003808">
    <property type="entry name" value="Fe-S_metab-assoc_dom"/>
</dbReference>
<proteinExistence type="inferred from homology"/>
<dbReference type="GO" id="GO:0009507">
    <property type="term" value="C:chloroplast"/>
    <property type="evidence" value="ECO:0007669"/>
    <property type="project" value="EnsemblPlants"/>
</dbReference>
<dbReference type="GO" id="GO:0097163">
    <property type="term" value="F:sulfur carrier activity"/>
    <property type="evidence" value="ECO:0000318"/>
    <property type="project" value="GO_Central"/>
</dbReference>
<comment type="caution">
    <text evidence="4">The sequence shown here is derived from an EMBL/GenBank/DDBJ whole genome shotgun (WGS) entry which is preliminary data.</text>
</comment>
<dbReference type="PANTHER" id="PTHR43597:SF5">
    <property type="entry name" value="SUFE-LIKE PROTEIN 2, CHLOROPLASTIC"/>
    <property type="match status" value="1"/>
</dbReference>
<protein>
    <recommendedName>
        <fullName evidence="3">Fe-S metabolism associated domain-containing protein</fullName>
    </recommendedName>
</protein>
<dbReference type="SUPFAM" id="SSF82649">
    <property type="entry name" value="SufE/NifU"/>
    <property type="match status" value="1"/>
</dbReference>
<accession>A0A9R1XQK7</accession>